<dbReference type="InterPro" id="IPR005185">
    <property type="entry name" value="YccF"/>
</dbReference>
<feature type="transmembrane region" description="Helical" evidence="1">
    <location>
        <begin position="7"/>
        <end position="35"/>
    </location>
</feature>
<accession>A0ABN5IRB6</accession>
<sequence>MIRFVLNVLWFLFGGFLTGLGWLLAGVLLAITIVGLPYAGAAWRIAGFAFWPFGKEIVSREILTGREDLGTGPLGFLLNVIWFVLAGWWLAIGHIVVAAAEAITIIGIPFALKDLQLAQIAIAPIGREVVRR</sequence>
<feature type="domain" description="Inner membrane component" evidence="2">
    <location>
        <begin position="77"/>
        <end position="127"/>
    </location>
</feature>
<keyword evidence="1" id="KW-0997">Cell inner membrane</keyword>
<dbReference type="NCBIfam" id="NF008742">
    <property type="entry name" value="PRK11770.1-4"/>
    <property type="match status" value="1"/>
</dbReference>
<dbReference type="PIRSF" id="PIRSF028777">
    <property type="entry name" value="UCP028777"/>
    <property type="match status" value="1"/>
</dbReference>
<dbReference type="Proteomes" id="UP000240527">
    <property type="component" value="Chromosome"/>
</dbReference>
<comment type="subcellular location">
    <subcellularLocation>
        <location evidence="1">Cell inner membrane</location>
        <topology evidence="1">Multi-pass membrane protein</topology>
    </subcellularLocation>
</comment>
<keyword evidence="1" id="KW-0472">Membrane</keyword>
<proteinExistence type="predicted"/>
<dbReference type="PANTHER" id="PTHR42903">
    <property type="entry name" value="INNER MEMBRANE PROTEIN YCCF"/>
    <property type="match status" value="1"/>
</dbReference>
<dbReference type="NCBIfam" id="NF008741">
    <property type="entry name" value="PRK11770.1-3"/>
    <property type="match status" value="1"/>
</dbReference>
<dbReference type="EMBL" id="CP027850">
    <property type="protein sequence ID" value="AVQ01570.1"/>
    <property type="molecule type" value="Genomic_DNA"/>
</dbReference>
<dbReference type="NCBIfam" id="NF008740">
    <property type="entry name" value="PRK11770.1-2"/>
    <property type="match status" value="1"/>
</dbReference>
<dbReference type="InterPro" id="IPR031308">
    <property type="entry name" value="UCP028777"/>
</dbReference>
<reference evidence="3 4" key="1">
    <citation type="journal article" date="2015" name="Biotechnol. Bioeng.">
        <title>Genome sequence and phenotypic characterization of Caulobacter segnis.</title>
        <authorList>
            <person name="Patel S."/>
            <person name="Fletcher B."/>
            <person name="Scott D.C."/>
            <person name="Ely B."/>
        </authorList>
    </citation>
    <scope>NUCLEOTIDE SEQUENCE [LARGE SCALE GENOMIC DNA]</scope>
    <source>
        <strain evidence="3 4">TK0059</strain>
    </source>
</reference>
<keyword evidence="4" id="KW-1185">Reference proteome</keyword>
<keyword evidence="1" id="KW-0812">Transmembrane</keyword>
<gene>
    <name evidence="3" type="ORF">B7G68_06725</name>
</gene>
<evidence type="ECO:0000313" key="3">
    <source>
        <dbReference type="EMBL" id="AVQ01570.1"/>
    </source>
</evidence>
<dbReference type="PANTHER" id="PTHR42903:SF1">
    <property type="entry name" value="INNER MEMBRANE PROTEIN YCCF"/>
    <property type="match status" value="1"/>
</dbReference>
<dbReference type="InterPro" id="IPR052937">
    <property type="entry name" value="Inner_membrane_protein"/>
</dbReference>
<name>A0ABN5IRB6_9CAUL</name>
<organism evidence="3 4">
    <name type="scientific">Caulobacter segnis</name>
    <dbReference type="NCBI Taxonomy" id="88688"/>
    <lineage>
        <taxon>Bacteria</taxon>
        <taxon>Pseudomonadati</taxon>
        <taxon>Pseudomonadota</taxon>
        <taxon>Alphaproteobacteria</taxon>
        <taxon>Caulobacterales</taxon>
        <taxon>Caulobacteraceae</taxon>
        <taxon>Caulobacter</taxon>
    </lineage>
</organism>
<evidence type="ECO:0000256" key="1">
    <source>
        <dbReference type="PIRNR" id="PIRNR028777"/>
    </source>
</evidence>
<keyword evidence="1" id="KW-1003">Cell membrane</keyword>
<protein>
    <recommendedName>
        <fullName evidence="1">Inner membrane protein YccF</fullName>
    </recommendedName>
</protein>
<keyword evidence="1" id="KW-1133">Transmembrane helix</keyword>
<feature type="transmembrane region" description="Helical" evidence="1">
    <location>
        <begin position="70"/>
        <end position="89"/>
    </location>
</feature>
<dbReference type="RefSeq" id="WP_013078470.1">
    <property type="nucleotide sequence ID" value="NZ_CP027850.1"/>
</dbReference>
<evidence type="ECO:0000313" key="4">
    <source>
        <dbReference type="Proteomes" id="UP000240527"/>
    </source>
</evidence>
<evidence type="ECO:0000259" key="2">
    <source>
        <dbReference type="Pfam" id="PF03733"/>
    </source>
</evidence>
<dbReference type="Pfam" id="PF03733">
    <property type="entry name" value="YccF"/>
    <property type="match status" value="2"/>
</dbReference>
<feature type="domain" description="Inner membrane component" evidence="2">
    <location>
        <begin position="5"/>
        <end position="55"/>
    </location>
</feature>